<keyword evidence="1 3" id="KW-0863">Zinc-finger</keyword>
<dbReference type="PROSITE" id="PS50119">
    <property type="entry name" value="ZF_BBOX"/>
    <property type="match status" value="2"/>
</dbReference>
<feature type="compositionally biased region" description="Low complexity" evidence="4">
    <location>
        <begin position="544"/>
        <end position="553"/>
    </location>
</feature>
<dbReference type="Proteomes" id="UP000708208">
    <property type="component" value="Unassembled WGS sequence"/>
</dbReference>
<dbReference type="SMART" id="SM00336">
    <property type="entry name" value="BBOX"/>
    <property type="match status" value="2"/>
</dbReference>
<dbReference type="GO" id="GO:0008270">
    <property type="term" value="F:zinc ion binding"/>
    <property type="evidence" value="ECO:0007669"/>
    <property type="project" value="UniProtKB-KW"/>
</dbReference>
<dbReference type="AlphaFoldDB" id="A0A8J2LU14"/>
<evidence type="ECO:0000256" key="4">
    <source>
        <dbReference type="SAM" id="MobiDB-lite"/>
    </source>
</evidence>
<gene>
    <name evidence="7" type="ORF">AFUS01_LOCUS45807</name>
</gene>
<comment type="caution">
    <text evidence="7">The sequence shown here is derived from an EMBL/GenBank/DDBJ whole genome shotgun (WGS) entry which is preliminary data.</text>
</comment>
<evidence type="ECO:0000256" key="3">
    <source>
        <dbReference type="PROSITE-ProRule" id="PRU00024"/>
    </source>
</evidence>
<feature type="domain" description="RING-type" evidence="5">
    <location>
        <begin position="126"/>
        <end position="168"/>
    </location>
</feature>
<dbReference type="Pfam" id="PF00643">
    <property type="entry name" value="zf-B_box"/>
    <property type="match status" value="1"/>
</dbReference>
<evidence type="ECO:0000313" key="8">
    <source>
        <dbReference type="Proteomes" id="UP000708208"/>
    </source>
</evidence>
<dbReference type="PANTHER" id="PTHR25462">
    <property type="entry name" value="BONUS, ISOFORM C-RELATED"/>
    <property type="match status" value="1"/>
</dbReference>
<feature type="compositionally biased region" description="Basic and acidic residues" evidence="4">
    <location>
        <begin position="521"/>
        <end position="534"/>
    </location>
</feature>
<organism evidence="7 8">
    <name type="scientific">Allacma fusca</name>
    <dbReference type="NCBI Taxonomy" id="39272"/>
    <lineage>
        <taxon>Eukaryota</taxon>
        <taxon>Metazoa</taxon>
        <taxon>Ecdysozoa</taxon>
        <taxon>Arthropoda</taxon>
        <taxon>Hexapoda</taxon>
        <taxon>Collembola</taxon>
        <taxon>Symphypleona</taxon>
        <taxon>Sminthuridae</taxon>
        <taxon>Allacma</taxon>
    </lineage>
</organism>
<dbReference type="PROSITE" id="PS50089">
    <property type="entry name" value="ZF_RING_2"/>
    <property type="match status" value="1"/>
</dbReference>
<feature type="domain" description="B box-type" evidence="6">
    <location>
        <begin position="265"/>
        <end position="305"/>
    </location>
</feature>
<feature type="compositionally biased region" description="Basic residues" evidence="4">
    <location>
        <begin position="696"/>
        <end position="708"/>
    </location>
</feature>
<reference evidence="7" key="1">
    <citation type="submission" date="2021-06" db="EMBL/GenBank/DDBJ databases">
        <authorList>
            <person name="Hodson N. C."/>
            <person name="Mongue J. A."/>
            <person name="Jaron S. K."/>
        </authorList>
    </citation>
    <scope>NUCLEOTIDE SEQUENCE</scope>
</reference>
<dbReference type="InterPro" id="IPR047153">
    <property type="entry name" value="TRIM45/56/19-like"/>
</dbReference>
<protein>
    <submittedName>
        <fullName evidence="7">Uncharacterized protein</fullName>
    </submittedName>
</protein>
<proteinExistence type="predicted"/>
<dbReference type="InterPro" id="IPR001841">
    <property type="entry name" value="Znf_RING"/>
</dbReference>
<dbReference type="GO" id="GO:0061630">
    <property type="term" value="F:ubiquitin protein ligase activity"/>
    <property type="evidence" value="ECO:0007669"/>
    <property type="project" value="TreeGrafter"/>
</dbReference>
<feature type="compositionally biased region" description="Low complexity" evidence="4">
    <location>
        <begin position="671"/>
        <end position="685"/>
    </location>
</feature>
<dbReference type="CDD" id="cd19756">
    <property type="entry name" value="Bbox2"/>
    <property type="match status" value="1"/>
</dbReference>
<feature type="domain" description="B box-type" evidence="6">
    <location>
        <begin position="203"/>
        <end position="250"/>
    </location>
</feature>
<keyword evidence="1 3" id="KW-0479">Metal-binding</keyword>
<keyword evidence="2" id="KW-0862">Zinc</keyword>
<dbReference type="EMBL" id="CAJVCH010571078">
    <property type="protein sequence ID" value="CAG7836572.1"/>
    <property type="molecule type" value="Genomic_DNA"/>
</dbReference>
<name>A0A8J2LU14_9HEXA</name>
<dbReference type="OrthoDB" id="128536at2759"/>
<evidence type="ECO:0000259" key="5">
    <source>
        <dbReference type="PROSITE" id="PS50089"/>
    </source>
</evidence>
<feature type="compositionally biased region" description="Basic and acidic residues" evidence="4">
    <location>
        <begin position="567"/>
        <end position="605"/>
    </location>
</feature>
<evidence type="ECO:0000256" key="2">
    <source>
        <dbReference type="ARBA" id="ARBA00022833"/>
    </source>
</evidence>
<sequence>MSDVFLSAKCLPVLVWIWSYHSEFWINWSVLQQPDLWIVFVSVNGAKRKEKTLSSGCDSNTSQTADDCSSGKITHFSNKRESISKEMASELNGVSEGKENMDISGNVPSSEDLIDHKTFPPTWASCVACKSFPKSPDAIFLPCLHICCSEDCLSKLFEQPGAPYCPECYLVADRNTVHPCAYLNDNIEVSPKEDKDKKDKSSHENQICKSCVRDSVAQKWCVECQEFLCEFCCEHHQYGKATRGHTLAPTSEGIIELSDGSEASVPDRKCQLHSEEDLISFCVDCQAALCSVCTSQHANHILESLDDLAKSVRSKFYAGIDNINFIKQRCEAAVRELDIKLSFVLRDQKQYLHTEARAFFKRLIDTLLQREIQLRKDLVETTLAKAKELNIKKAKTTSIASQCEQYLAISKDILEKGTVWNVLHHKQYIENQYKELQHMQDTLSDPEKFDHFVEKNWAFYVDPKPVEMAEKCIQLMCQARYRDRNKEGEFSKLQSKVDTSPIKAHDEALMDIDVQPTPIHESPKLEDKDERTSEGSEDTDDASVTPTVKTPGRPGRPRKKRGGLNAVEREKRRLMTDTNEKPLEETKRRRAGSDEKKEPIVDSRSRRSTRPKPPEEDDSKKGGRILTRTRASTSEERSSTRSSSLVKERKSKTEPQTTTPVAKRGGRTRKSSPASEPEAASTESSPEAEKSAGRTTRGRGGSRGRGRGRPVVVGVRKPTEEAGKPPGSKLAPMGL</sequence>
<evidence type="ECO:0000259" key="6">
    <source>
        <dbReference type="PROSITE" id="PS50119"/>
    </source>
</evidence>
<accession>A0A8J2LU14</accession>
<evidence type="ECO:0000256" key="1">
    <source>
        <dbReference type="ARBA" id="ARBA00022771"/>
    </source>
</evidence>
<feature type="compositionally biased region" description="Basic and acidic residues" evidence="4">
    <location>
        <begin position="612"/>
        <end position="621"/>
    </location>
</feature>
<dbReference type="PANTHER" id="PTHR25462:SF296">
    <property type="entry name" value="MEIOTIC P26, ISOFORM F"/>
    <property type="match status" value="1"/>
</dbReference>
<dbReference type="InterPro" id="IPR000315">
    <property type="entry name" value="Znf_B-box"/>
</dbReference>
<feature type="region of interest" description="Disordered" evidence="4">
    <location>
        <begin position="508"/>
        <end position="735"/>
    </location>
</feature>
<evidence type="ECO:0000313" key="7">
    <source>
        <dbReference type="EMBL" id="CAG7836572.1"/>
    </source>
</evidence>
<keyword evidence="8" id="KW-1185">Reference proteome</keyword>